<evidence type="ECO:0000256" key="5">
    <source>
        <dbReference type="ARBA" id="ARBA00022989"/>
    </source>
</evidence>
<dbReference type="GO" id="GO:0016757">
    <property type="term" value="F:glycosyltransferase activity"/>
    <property type="evidence" value="ECO:0007669"/>
    <property type="project" value="UniProtKB-KW"/>
</dbReference>
<reference evidence="10 11" key="2">
    <citation type="submission" date="2024-05" db="EMBL/GenBank/DDBJ databases">
        <authorList>
            <person name="Chen Y."/>
            <person name="Shah S."/>
            <person name="Dougan E. K."/>
            <person name="Thang M."/>
            <person name="Chan C."/>
        </authorList>
    </citation>
    <scope>NUCLEOTIDE SEQUENCE [LARGE SCALE GENOMIC DNA]</scope>
</reference>
<dbReference type="EMBL" id="CAMXCT020000706">
    <property type="protein sequence ID" value="CAL1135720.1"/>
    <property type="molecule type" value="Genomic_DNA"/>
</dbReference>
<feature type="domain" description="Glycosyltransferase 61 catalytic" evidence="8">
    <location>
        <begin position="269"/>
        <end position="370"/>
    </location>
</feature>
<comment type="caution">
    <text evidence="9">The sequence shown here is derived from an EMBL/GenBank/DDBJ whole genome shotgun (WGS) entry which is preliminary data.</text>
</comment>
<evidence type="ECO:0000313" key="10">
    <source>
        <dbReference type="EMBL" id="CAL4769657.1"/>
    </source>
</evidence>
<proteinExistence type="predicted"/>
<evidence type="ECO:0000256" key="7">
    <source>
        <dbReference type="ARBA" id="ARBA00023180"/>
    </source>
</evidence>
<reference evidence="9" key="1">
    <citation type="submission" date="2022-10" db="EMBL/GenBank/DDBJ databases">
        <authorList>
            <person name="Chen Y."/>
            <person name="Dougan E. K."/>
            <person name="Chan C."/>
            <person name="Rhodes N."/>
            <person name="Thang M."/>
        </authorList>
    </citation>
    <scope>NUCLEOTIDE SEQUENCE</scope>
</reference>
<keyword evidence="4" id="KW-0812">Transmembrane</keyword>
<dbReference type="Pfam" id="PF04577">
    <property type="entry name" value="Glyco_transf_61"/>
    <property type="match status" value="1"/>
</dbReference>
<dbReference type="InterPro" id="IPR007657">
    <property type="entry name" value="Glycosyltransferase_61"/>
</dbReference>
<name>A0A9P1C168_9DINO</name>
<feature type="non-terminal residue" evidence="9">
    <location>
        <position position="704"/>
    </location>
</feature>
<keyword evidence="5" id="KW-1133">Transmembrane helix</keyword>
<keyword evidence="7" id="KW-0325">Glycoprotein</keyword>
<evidence type="ECO:0000256" key="4">
    <source>
        <dbReference type="ARBA" id="ARBA00022692"/>
    </source>
</evidence>
<dbReference type="EMBL" id="CAMXCT010000706">
    <property type="protein sequence ID" value="CAI3982345.1"/>
    <property type="molecule type" value="Genomic_DNA"/>
</dbReference>
<organism evidence="9">
    <name type="scientific">Cladocopium goreaui</name>
    <dbReference type="NCBI Taxonomy" id="2562237"/>
    <lineage>
        <taxon>Eukaryota</taxon>
        <taxon>Sar</taxon>
        <taxon>Alveolata</taxon>
        <taxon>Dinophyceae</taxon>
        <taxon>Suessiales</taxon>
        <taxon>Symbiodiniaceae</taxon>
        <taxon>Cladocopium</taxon>
    </lineage>
</organism>
<gene>
    <name evidence="9" type="ORF">C1SCF055_LOCUS10050</name>
</gene>
<accession>A0A9P1C168</accession>
<evidence type="ECO:0000259" key="8">
    <source>
        <dbReference type="Pfam" id="PF04577"/>
    </source>
</evidence>
<evidence type="ECO:0000256" key="2">
    <source>
        <dbReference type="ARBA" id="ARBA00022676"/>
    </source>
</evidence>
<keyword evidence="6" id="KW-0472">Membrane</keyword>
<dbReference type="InterPro" id="IPR049625">
    <property type="entry name" value="Glyco_transf_61_cat"/>
</dbReference>
<evidence type="ECO:0000256" key="1">
    <source>
        <dbReference type="ARBA" id="ARBA00004167"/>
    </source>
</evidence>
<evidence type="ECO:0000313" key="9">
    <source>
        <dbReference type="EMBL" id="CAI3982345.1"/>
    </source>
</evidence>
<dbReference type="Proteomes" id="UP001152797">
    <property type="component" value="Unassembled WGS sequence"/>
</dbReference>
<dbReference type="AlphaFoldDB" id="A0A9P1C168"/>
<dbReference type="PANTHER" id="PTHR20961:SF38">
    <property type="entry name" value="PROTEIN O-LINKED-MANNOSE BETA-1,4-N-ACETYLGLUCOSAMINYLTRANSFERASE 2"/>
    <property type="match status" value="1"/>
</dbReference>
<protein>
    <submittedName>
        <fullName evidence="10">Glycosyltransferase 61 catalytic domain-containing protein</fullName>
    </submittedName>
</protein>
<comment type="subcellular location">
    <subcellularLocation>
        <location evidence="1">Membrane</location>
        <topology evidence="1">Single-pass membrane protein</topology>
    </subcellularLocation>
</comment>
<dbReference type="PANTHER" id="PTHR20961">
    <property type="entry name" value="GLYCOSYLTRANSFERASE"/>
    <property type="match status" value="1"/>
</dbReference>
<dbReference type="GO" id="GO:0016020">
    <property type="term" value="C:membrane"/>
    <property type="evidence" value="ECO:0007669"/>
    <property type="project" value="UniProtKB-SubCell"/>
</dbReference>
<keyword evidence="2" id="KW-0328">Glycosyltransferase</keyword>
<sequence>RAQQTLKRWIEEAPKGVGRQKIFPELDLLVATNACVGHETEVPWFLLGSDASLRRPDDGVALATAAGALCGQGLEVEEMTSLVGRRATIPSQGPVRGFHKLETYGLELMLPCQLQTSPAGACFCGAHPCRPDMDFAKACCRDGRNVEWRGLGILTGEMRSNIAHFARDSLWLHGLLQRNETLEALGFPQRLTERVLTKLAATECIENGQCAKSRTLDEQHLFEMEALMEEVALDHFPALATWNAGEPSLDHPVCFEVLLQRWRPWAGDVQEIQSFRQSAMKRCKIPDDGMQKKILLLKRESFSRRWKDEAQVIAHFKALAVSVGATFVTANLGRLTPCEQVGVLHNVMLMVGVHGADLTNMIFLPAKAAVLEIGVECELEGASVDSPFWRGPGTWMNHSILKYARESWKIQQQQGLCPPVGSILPPDQWLQGYPTSQFAKLARQANLLYSAVMDCGGAACHREQLPGEFDRGWCNSDVKKREWVQVDVAGKLIPTLWVIYDEYLRKLLPMTAVEKLKLASFDNLKEARQNRALAQRQVHGPNSFKQQVMAWYQALSLDALPPTFRDQMPKFVASLGSGPWMSGHRFGDSQLDVLAIWLGQTLASRSWKASVFLDFYMYSAFTENPGNQCYLHSSKTLGLVAMWCLPMDLQTQVVPSRQLLLAEEGFHVWRPVQTLRHVERVRLLSAWCRGLDAAKTLGGKFGAL</sequence>
<evidence type="ECO:0000256" key="6">
    <source>
        <dbReference type="ARBA" id="ARBA00023136"/>
    </source>
</evidence>
<keyword evidence="11" id="KW-1185">Reference proteome</keyword>
<dbReference type="OrthoDB" id="441475at2759"/>
<evidence type="ECO:0000313" key="11">
    <source>
        <dbReference type="Proteomes" id="UP001152797"/>
    </source>
</evidence>
<keyword evidence="3" id="KW-0808">Transferase</keyword>
<evidence type="ECO:0000256" key="3">
    <source>
        <dbReference type="ARBA" id="ARBA00022679"/>
    </source>
</evidence>
<dbReference type="EMBL" id="CAMXCT030000706">
    <property type="protein sequence ID" value="CAL4769657.1"/>
    <property type="molecule type" value="Genomic_DNA"/>
</dbReference>